<evidence type="ECO:0000313" key="6">
    <source>
        <dbReference type="EMBL" id="GAX89266.1"/>
    </source>
</evidence>
<dbReference type="OrthoDB" id="9758906at2"/>
<dbReference type="GO" id="GO:0006081">
    <property type="term" value="P:aldehyde metabolic process"/>
    <property type="evidence" value="ECO:0007669"/>
    <property type="project" value="InterPro"/>
</dbReference>
<dbReference type="InterPro" id="IPR016163">
    <property type="entry name" value="Ald_DH_C"/>
</dbReference>
<dbReference type="FunFam" id="3.40.605.10:FF:000005">
    <property type="entry name" value="Succinate-semialdehyde dehydrogenase I"/>
    <property type="match status" value="1"/>
</dbReference>
<evidence type="ECO:0000256" key="1">
    <source>
        <dbReference type="ARBA" id="ARBA00009986"/>
    </source>
</evidence>
<accession>A0A292YJD1</accession>
<proteinExistence type="inferred from homology"/>
<evidence type="ECO:0000256" key="4">
    <source>
        <dbReference type="PIRSR" id="PIRSR036492-1"/>
    </source>
</evidence>
<dbReference type="PANTHER" id="PTHR43353">
    <property type="entry name" value="SUCCINATE-SEMIALDEHYDE DEHYDROGENASE, MITOCHONDRIAL"/>
    <property type="match status" value="1"/>
</dbReference>
<dbReference type="InterPro" id="IPR016162">
    <property type="entry name" value="Ald_DH_N"/>
</dbReference>
<keyword evidence="7" id="KW-1185">Reference proteome</keyword>
<dbReference type="Pfam" id="PF00171">
    <property type="entry name" value="Aldedh"/>
    <property type="match status" value="1"/>
</dbReference>
<dbReference type="InterPro" id="IPR015590">
    <property type="entry name" value="Aldehyde_DH_dom"/>
</dbReference>
<feature type="active site" evidence="4">
    <location>
        <position position="283"/>
    </location>
</feature>
<keyword evidence="2 3" id="KW-0560">Oxidoreductase</keyword>
<dbReference type="GO" id="GO:0009450">
    <property type="term" value="P:gamma-aminobutyric acid catabolic process"/>
    <property type="evidence" value="ECO:0007669"/>
    <property type="project" value="TreeGrafter"/>
</dbReference>
<gene>
    <name evidence="6" type="ORF">EFBL_0884</name>
</gene>
<reference evidence="7" key="1">
    <citation type="submission" date="2017-07" db="EMBL/GenBank/DDBJ databases">
        <title>Draft genome sequence of Effusibacillus lacus strain skLN1.</title>
        <authorList>
            <person name="Watanabe M."/>
            <person name="Kojima H."/>
            <person name="Fukui M."/>
        </authorList>
    </citation>
    <scope>NUCLEOTIDE SEQUENCE [LARGE SCALE GENOMIC DNA]</scope>
    <source>
        <strain evidence="7">skLN1</strain>
    </source>
</reference>
<evidence type="ECO:0000256" key="2">
    <source>
        <dbReference type="ARBA" id="ARBA00023002"/>
    </source>
</evidence>
<evidence type="ECO:0000256" key="3">
    <source>
        <dbReference type="PIRNR" id="PIRNR036492"/>
    </source>
</evidence>
<dbReference type="Gene3D" id="3.40.309.10">
    <property type="entry name" value="Aldehyde Dehydrogenase, Chain A, domain 2"/>
    <property type="match status" value="1"/>
</dbReference>
<dbReference type="InterPro" id="IPR050740">
    <property type="entry name" value="Aldehyde_DH_Superfamily"/>
</dbReference>
<dbReference type="CDD" id="cd07103">
    <property type="entry name" value="ALDH_F5_SSADH_GabD"/>
    <property type="match status" value="1"/>
</dbReference>
<comment type="similarity">
    <text evidence="1 3">Belongs to the aldehyde dehydrogenase family.</text>
</comment>
<dbReference type="FunFam" id="3.40.309.10:FF:000004">
    <property type="entry name" value="Succinate-semialdehyde dehydrogenase I"/>
    <property type="match status" value="1"/>
</dbReference>
<feature type="domain" description="Aldehyde dehydrogenase" evidence="5">
    <location>
        <begin position="13"/>
        <end position="476"/>
    </location>
</feature>
<dbReference type="PANTHER" id="PTHR43353:SF5">
    <property type="entry name" value="SUCCINATE-SEMIALDEHYDE DEHYDROGENASE, MITOCHONDRIAL"/>
    <property type="match status" value="1"/>
</dbReference>
<protein>
    <recommendedName>
        <fullName evidence="3">Aldehyde dehydrogenase</fullName>
    </recommendedName>
</protein>
<organism evidence="6 7">
    <name type="scientific">Effusibacillus lacus</name>
    <dbReference type="NCBI Taxonomy" id="1348429"/>
    <lineage>
        <taxon>Bacteria</taxon>
        <taxon>Bacillati</taxon>
        <taxon>Bacillota</taxon>
        <taxon>Bacilli</taxon>
        <taxon>Bacillales</taxon>
        <taxon>Alicyclobacillaceae</taxon>
        <taxon>Effusibacillus</taxon>
    </lineage>
</organism>
<dbReference type="EMBL" id="BDUF01000018">
    <property type="protein sequence ID" value="GAX89266.1"/>
    <property type="molecule type" value="Genomic_DNA"/>
</dbReference>
<dbReference type="Gene3D" id="3.40.605.10">
    <property type="entry name" value="Aldehyde Dehydrogenase, Chain A, domain 1"/>
    <property type="match status" value="1"/>
</dbReference>
<dbReference type="Proteomes" id="UP000217785">
    <property type="component" value="Unassembled WGS sequence"/>
</dbReference>
<evidence type="ECO:0000313" key="7">
    <source>
        <dbReference type="Proteomes" id="UP000217785"/>
    </source>
</evidence>
<feature type="active site" evidence="4">
    <location>
        <position position="249"/>
    </location>
</feature>
<dbReference type="PIRSF" id="PIRSF036492">
    <property type="entry name" value="ALDH"/>
    <property type="match status" value="1"/>
</dbReference>
<dbReference type="PROSITE" id="PS00070">
    <property type="entry name" value="ALDEHYDE_DEHYDR_CYS"/>
    <property type="match status" value="1"/>
</dbReference>
<sequence>MTDQKSMFINGEWIAAESGETLEITNPATGESVGVVSYGDGREAAKAIDAAHEAFKSWSKLTARERSRYLYNLYELVRNSRDELAGIISAEMGKPLREAKGEVLGAADNFMWYAEEAKRVYGDTVPTSVPNKRILVIHQPVGVVAAITPWNFPVNMVARKIAPALAAGCTVVLKPAECTPLSSIRLFELIEQAGFPKGVVNLVVGKPELVGQEFINNPKVRKIAFTGSTRVGKLLMEGAARQVKRVSLELGGHAPFIVFEDANLDAAVEGLFESKYRNAGQMCICTNRLYVQESVLDSFSEKLIERLKKTKVGDGRNKDTEIGPLINEQALRKVLDHIEDAKAKGASVLYGGNRLTDGEYSKGFFIQPTVISGVTKDMKISCEETFGPVVPVIPFKEEADVVEMANDTTYGLASYVYTENNSRCFRMAEALEYGIVGINDGSPTQTQAPFGGFKESGIGREGGYYAMEGFLETKFVSFGL</sequence>
<dbReference type="AlphaFoldDB" id="A0A292YJD1"/>
<dbReference type="GO" id="GO:0004777">
    <property type="term" value="F:succinate-semialdehyde dehydrogenase (NAD+) activity"/>
    <property type="evidence" value="ECO:0007669"/>
    <property type="project" value="TreeGrafter"/>
</dbReference>
<evidence type="ECO:0000259" key="5">
    <source>
        <dbReference type="Pfam" id="PF00171"/>
    </source>
</evidence>
<dbReference type="SUPFAM" id="SSF53720">
    <property type="entry name" value="ALDH-like"/>
    <property type="match status" value="1"/>
</dbReference>
<dbReference type="InterPro" id="IPR016160">
    <property type="entry name" value="Ald_DH_CS_CYS"/>
</dbReference>
<dbReference type="InterPro" id="IPR012394">
    <property type="entry name" value="Aldehyde_DH_NAD(P)"/>
</dbReference>
<name>A0A292YJD1_9BACL</name>
<comment type="caution">
    <text evidence="6">The sequence shown here is derived from an EMBL/GenBank/DDBJ whole genome shotgun (WGS) entry which is preliminary data.</text>
</comment>
<dbReference type="InterPro" id="IPR016161">
    <property type="entry name" value="Ald_DH/histidinol_DH"/>
</dbReference>
<dbReference type="RefSeq" id="WP_096180958.1">
    <property type="nucleotide sequence ID" value="NZ_BDUF01000018.1"/>
</dbReference>